<dbReference type="AlphaFoldDB" id="A0A1L6MVD7"/>
<dbReference type="OrthoDB" id="5499508at2"/>
<gene>
    <name evidence="1" type="ORF">BCY86_01445</name>
</gene>
<protein>
    <submittedName>
        <fullName evidence="1">Uncharacterized protein</fullName>
    </submittedName>
</protein>
<dbReference type="EMBL" id="CP016908">
    <property type="protein sequence ID" value="APR99493.1"/>
    <property type="molecule type" value="Genomic_DNA"/>
</dbReference>
<dbReference type="RefSeq" id="WP_075276141.1">
    <property type="nucleotide sequence ID" value="NZ_CP016908.1"/>
</dbReference>
<dbReference type="KEGG" id="pabo:BCY86_01445"/>
<evidence type="ECO:0000313" key="1">
    <source>
        <dbReference type="EMBL" id="APR99493.1"/>
    </source>
</evidence>
<organism evidence="1 2">
    <name type="scientific">Pajaroellobacter abortibovis</name>
    <dbReference type="NCBI Taxonomy" id="1882918"/>
    <lineage>
        <taxon>Bacteria</taxon>
        <taxon>Pseudomonadati</taxon>
        <taxon>Myxococcota</taxon>
        <taxon>Polyangia</taxon>
        <taxon>Polyangiales</taxon>
        <taxon>Polyangiaceae</taxon>
    </lineage>
</organism>
<proteinExistence type="predicted"/>
<reference evidence="1 2" key="1">
    <citation type="submission" date="2016-08" db="EMBL/GenBank/DDBJ databases">
        <title>Identification and validation of antigenic proteins from Pajaroellobacter abortibovis using de-novo genome sequence assembly and reverse vaccinology.</title>
        <authorList>
            <person name="Welly B.T."/>
            <person name="Miller M.R."/>
            <person name="Stott J.L."/>
            <person name="Blanchard M.T."/>
            <person name="Islas-Trejo A.D."/>
            <person name="O'Rourke S.M."/>
            <person name="Young A.E."/>
            <person name="Medrano J.F."/>
            <person name="Van Eenennaam A.L."/>
        </authorList>
    </citation>
    <scope>NUCLEOTIDE SEQUENCE [LARGE SCALE GENOMIC DNA]</scope>
    <source>
        <strain evidence="1 2">BTF92-0548A/99-0131</strain>
    </source>
</reference>
<evidence type="ECO:0000313" key="2">
    <source>
        <dbReference type="Proteomes" id="UP000185544"/>
    </source>
</evidence>
<dbReference type="Proteomes" id="UP000185544">
    <property type="component" value="Chromosome"/>
</dbReference>
<accession>A0A1L6MVD7</accession>
<sequence>MEQRARQEAKQQQELQRLHLLEQMTSEEIVIEWHSRWIALLLFGVGQFQSGAGHFVLRS</sequence>
<keyword evidence="2" id="KW-1185">Reference proteome</keyword>
<name>A0A1L6MVD7_9BACT</name>